<feature type="compositionally biased region" description="Low complexity" evidence="1">
    <location>
        <begin position="72"/>
        <end position="87"/>
    </location>
</feature>
<dbReference type="EMBL" id="KV875104">
    <property type="protein sequence ID" value="OIW24248.1"/>
    <property type="molecule type" value="Genomic_DNA"/>
</dbReference>
<protein>
    <submittedName>
        <fullName evidence="2">Uncharacterized protein</fullName>
    </submittedName>
</protein>
<sequence length="157" mass="17421">MVDPTRKHQGAILDTCHQRQGNMAMVANQNGKLRAVIEDLTTPWSSMRQAGAMPYHPPQPYPDWRVPDEWSNRTLSSTASSGSSFEYSLDDSLLQSAPRSTTSSSWRSGSRLHTSQRSQSWNGHSAHCNCGNKGQNCDSDVCGDHSNVEMEERVRVA</sequence>
<dbReference type="InParanoid" id="A0A1J7J352"/>
<feature type="region of interest" description="Disordered" evidence="1">
    <location>
        <begin position="67"/>
        <end position="124"/>
    </location>
</feature>
<accession>A0A1J7J352</accession>
<evidence type="ECO:0000313" key="2">
    <source>
        <dbReference type="EMBL" id="OIW24248.1"/>
    </source>
</evidence>
<gene>
    <name evidence="2" type="ORF">CONLIGDRAFT_108308</name>
</gene>
<dbReference type="Proteomes" id="UP000182658">
    <property type="component" value="Unassembled WGS sequence"/>
</dbReference>
<name>A0A1J7J352_9PEZI</name>
<organism evidence="2 3">
    <name type="scientific">Coniochaeta ligniaria NRRL 30616</name>
    <dbReference type="NCBI Taxonomy" id="1408157"/>
    <lineage>
        <taxon>Eukaryota</taxon>
        <taxon>Fungi</taxon>
        <taxon>Dikarya</taxon>
        <taxon>Ascomycota</taxon>
        <taxon>Pezizomycotina</taxon>
        <taxon>Sordariomycetes</taxon>
        <taxon>Sordariomycetidae</taxon>
        <taxon>Coniochaetales</taxon>
        <taxon>Coniochaetaceae</taxon>
        <taxon>Coniochaeta</taxon>
    </lineage>
</organism>
<feature type="compositionally biased region" description="Low complexity" evidence="1">
    <location>
        <begin position="96"/>
        <end position="115"/>
    </location>
</feature>
<reference evidence="2 3" key="1">
    <citation type="submission" date="2016-10" db="EMBL/GenBank/DDBJ databases">
        <title>Draft genome sequence of Coniochaeta ligniaria NRRL30616, a lignocellulolytic fungus for bioabatement of inhibitors in plant biomass hydrolysates.</title>
        <authorList>
            <consortium name="DOE Joint Genome Institute"/>
            <person name="Jimenez D.J."/>
            <person name="Hector R.E."/>
            <person name="Riley R."/>
            <person name="Sun H."/>
            <person name="Grigoriev I.V."/>
            <person name="Van Elsas J.D."/>
            <person name="Nichols N.N."/>
        </authorList>
    </citation>
    <scope>NUCLEOTIDE SEQUENCE [LARGE SCALE GENOMIC DNA]</scope>
    <source>
        <strain evidence="2 3">NRRL 30616</strain>
    </source>
</reference>
<dbReference type="AlphaFoldDB" id="A0A1J7J352"/>
<evidence type="ECO:0000256" key="1">
    <source>
        <dbReference type="SAM" id="MobiDB-lite"/>
    </source>
</evidence>
<evidence type="ECO:0000313" key="3">
    <source>
        <dbReference type="Proteomes" id="UP000182658"/>
    </source>
</evidence>
<keyword evidence="3" id="KW-1185">Reference proteome</keyword>
<proteinExistence type="predicted"/>